<accession>A0A2P2Q8J2</accession>
<evidence type="ECO:0000313" key="1">
    <source>
        <dbReference type="EMBL" id="MBX63293.1"/>
    </source>
</evidence>
<dbReference type="AlphaFoldDB" id="A0A2P2Q8J2"/>
<name>A0A2P2Q8J2_RHIMU</name>
<proteinExistence type="predicted"/>
<reference evidence="1" key="1">
    <citation type="submission" date="2018-02" db="EMBL/GenBank/DDBJ databases">
        <title>Rhizophora mucronata_Transcriptome.</title>
        <authorList>
            <person name="Meera S.P."/>
            <person name="Sreeshan A."/>
            <person name="Augustine A."/>
        </authorList>
    </citation>
    <scope>NUCLEOTIDE SEQUENCE</scope>
    <source>
        <tissue evidence="1">Leaf</tissue>
    </source>
</reference>
<protein>
    <submittedName>
        <fullName evidence="1">Uncharacterized protein</fullName>
    </submittedName>
</protein>
<dbReference type="EMBL" id="GGEC01082809">
    <property type="protein sequence ID" value="MBX63293.1"/>
    <property type="molecule type" value="Transcribed_RNA"/>
</dbReference>
<sequence length="34" mass="4113">MKQLSSLKLQILYFTTCPDIVWLQRRPKGHKRRA</sequence>
<organism evidence="1">
    <name type="scientific">Rhizophora mucronata</name>
    <name type="common">Asiatic mangrove</name>
    <dbReference type="NCBI Taxonomy" id="61149"/>
    <lineage>
        <taxon>Eukaryota</taxon>
        <taxon>Viridiplantae</taxon>
        <taxon>Streptophyta</taxon>
        <taxon>Embryophyta</taxon>
        <taxon>Tracheophyta</taxon>
        <taxon>Spermatophyta</taxon>
        <taxon>Magnoliopsida</taxon>
        <taxon>eudicotyledons</taxon>
        <taxon>Gunneridae</taxon>
        <taxon>Pentapetalae</taxon>
        <taxon>rosids</taxon>
        <taxon>fabids</taxon>
        <taxon>Malpighiales</taxon>
        <taxon>Rhizophoraceae</taxon>
        <taxon>Rhizophora</taxon>
    </lineage>
</organism>